<dbReference type="EMBL" id="CP001841">
    <property type="protein sequence ID" value="AEF80256.1"/>
    <property type="molecule type" value="Genomic_DNA"/>
</dbReference>
<accession>F5YA87</accession>
<dbReference type="KEGG" id="taz:TREAZ_0744"/>
<feature type="domain" description="Glycosyltransferase subfamily 4-like N-terminal" evidence="3">
    <location>
        <begin position="17"/>
        <end position="175"/>
    </location>
</feature>
<reference evidence="5" key="1">
    <citation type="submission" date="2009-12" db="EMBL/GenBank/DDBJ databases">
        <title>Complete sequence of Treponema azotonutricium strain ZAS-9.</title>
        <authorList>
            <person name="Tetu S.G."/>
            <person name="Matson E."/>
            <person name="Ren Q."/>
            <person name="Seshadri R."/>
            <person name="Elbourne L."/>
            <person name="Hassan K.A."/>
            <person name="Durkin A."/>
            <person name="Radune D."/>
            <person name="Mohamoud Y."/>
            <person name="Shay R."/>
            <person name="Jin S."/>
            <person name="Zhang X."/>
            <person name="Lucey K."/>
            <person name="Ballor N.R."/>
            <person name="Ottesen E."/>
            <person name="Rosenthal R."/>
            <person name="Allen A."/>
            <person name="Leadbetter J.R."/>
            <person name="Paulsen I.T."/>
        </authorList>
    </citation>
    <scope>NUCLEOTIDE SEQUENCE [LARGE SCALE GENOMIC DNA]</scope>
    <source>
        <strain evidence="5">ATCC BAA-888 / DSM 13862 / ZAS-9</strain>
    </source>
</reference>
<dbReference type="RefSeq" id="WP_015711221.1">
    <property type="nucleotide sequence ID" value="NC_015577.1"/>
</dbReference>
<evidence type="ECO:0000313" key="4">
    <source>
        <dbReference type="EMBL" id="AEF80256.1"/>
    </source>
</evidence>
<dbReference type="OrthoDB" id="9797829at2"/>
<organism evidence="4 5">
    <name type="scientific">Leadbettera azotonutricia (strain ATCC BAA-888 / DSM 13862 / ZAS-9)</name>
    <name type="common">Treponema azotonutricium</name>
    <dbReference type="NCBI Taxonomy" id="545695"/>
    <lineage>
        <taxon>Bacteria</taxon>
        <taxon>Pseudomonadati</taxon>
        <taxon>Spirochaetota</taxon>
        <taxon>Spirochaetia</taxon>
        <taxon>Spirochaetales</taxon>
        <taxon>Breznakiellaceae</taxon>
        <taxon>Leadbettera</taxon>
    </lineage>
</organism>
<keyword evidence="4" id="KW-0328">Glycosyltransferase</keyword>
<feature type="domain" description="Glycosyl transferase family 1" evidence="2">
    <location>
        <begin position="197"/>
        <end position="341"/>
    </location>
</feature>
<dbReference type="PANTHER" id="PTHR46401">
    <property type="entry name" value="GLYCOSYLTRANSFERASE WBBK-RELATED"/>
    <property type="match status" value="1"/>
</dbReference>
<dbReference type="Proteomes" id="UP000009222">
    <property type="component" value="Chromosome"/>
</dbReference>
<dbReference type="FunCoup" id="F5YA87">
    <property type="interactions" value="167"/>
</dbReference>
<dbReference type="GO" id="GO:0009103">
    <property type="term" value="P:lipopolysaccharide biosynthetic process"/>
    <property type="evidence" value="ECO:0007669"/>
    <property type="project" value="TreeGrafter"/>
</dbReference>
<evidence type="ECO:0000259" key="2">
    <source>
        <dbReference type="Pfam" id="PF00534"/>
    </source>
</evidence>
<dbReference type="SUPFAM" id="SSF53756">
    <property type="entry name" value="UDP-Glycosyltransferase/glycogen phosphorylase"/>
    <property type="match status" value="1"/>
</dbReference>
<gene>
    <name evidence="4" type="primary">mtfA</name>
    <name evidence="4" type="ordered locus">TREAZ_0744</name>
</gene>
<dbReference type="InParanoid" id="F5YA87"/>
<dbReference type="Gene3D" id="3.40.50.2000">
    <property type="entry name" value="Glycogen Phosphorylase B"/>
    <property type="match status" value="2"/>
</dbReference>
<dbReference type="PANTHER" id="PTHR46401:SF2">
    <property type="entry name" value="GLYCOSYLTRANSFERASE WBBK-RELATED"/>
    <property type="match status" value="1"/>
</dbReference>
<keyword evidence="1 4" id="KW-0808">Transferase</keyword>
<dbReference type="STRING" id="545695.TREAZ_0744"/>
<name>F5YA87_LEAAZ</name>
<evidence type="ECO:0000313" key="5">
    <source>
        <dbReference type="Proteomes" id="UP000009222"/>
    </source>
</evidence>
<dbReference type="Pfam" id="PF00534">
    <property type="entry name" value="Glycos_transf_1"/>
    <property type="match status" value="1"/>
</dbReference>
<dbReference type="CDD" id="cd03809">
    <property type="entry name" value="GT4_MtfB-like"/>
    <property type="match status" value="1"/>
</dbReference>
<dbReference type="InterPro" id="IPR028098">
    <property type="entry name" value="Glyco_trans_4-like_N"/>
</dbReference>
<reference evidence="4 5" key="2">
    <citation type="journal article" date="2011" name="ISME J.">
        <title>RNA-seq reveals cooperative metabolic interactions between two termite-gut spirochete species in co-culture.</title>
        <authorList>
            <person name="Rosenthal A.Z."/>
            <person name="Matson E.G."/>
            <person name="Eldar A."/>
            <person name="Leadbetter J.R."/>
        </authorList>
    </citation>
    <scope>NUCLEOTIDE SEQUENCE [LARGE SCALE GENOMIC DNA]</scope>
    <source>
        <strain evidence="5">ATCC BAA-888 / DSM 13862 / ZAS-9</strain>
    </source>
</reference>
<dbReference type="InterPro" id="IPR001296">
    <property type="entry name" value="Glyco_trans_1"/>
</dbReference>
<protein>
    <submittedName>
        <fullName evidence="4">Mannosyltransferase</fullName>
    </submittedName>
</protein>
<evidence type="ECO:0000259" key="3">
    <source>
        <dbReference type="Pfam" id="PF13439"/>
    </source>
</evidence>
<dbReference type="Pfam" id="PF13439">
    <property type="entry name" value="Glyco_transf_4"/>
    <property type="match status" value="1"/>
</dbReference>
<evidence type="ECO:0000256" key="1">
    <source>
        <dbReference type="ARBA" id="ARBA00022679"/>
    </source>
</evidence>
<sequence>MRIGVDTFACDSGKSAVGSYLIQLLKRIPPSGANYELFGYDYDRFAYSEAAPNMEFIPRCSVNGKIANSLWHIFKYPEFVQSRGWDACFFPAAHKRLPYKSPCPSIGAVHDMAAWWGSHKTRQQLDVVIRMMLPNSLRHLDRIIAVSQWVKEELVEHAGVKESRIEVVPNGIDLAAFHPRPRGEESVVLIQPFSFRRPYVLYASRLEHPLKNHVRLIKAFGIFKERTKYPHRLVLAGADSHGAEAIKKAASESKYRNDIFFTGHFPSSSLPELYAGADMVVMPSMHEGFGMGVLEAMASGVPVVCARAASLPETAEHAALYFDPLLVEDMADRMVTMTTNRDIYRESVRLGLERAQNFSWDRCAEKTLQIIQDTAGH</sequence>
<keyword evidence="5" id="KW-1185">Reference proteome</keyword>
<proteinExistence type="predicted"/>
<dbReference type="eggNOG" id="COG0438">
    <property type="taxonomic scope" value="Bacteria"/>
</dbReference>
<dbReference type="GO" id="GO:0016757">
    <property type="term" value="F:glycosyltransferase activity"/>
    <property type="evidence" value="ECO:0007669"/>
    <property type="project" value="UniProtKB-KW"/>
</dbReference>
<dbReference type="HOGENOM" id="CLU_009583_27_6_12"/>
<dbReference type="AlphaFoldDB" id="F5YA87"/>